<accession>A0A5C5XKC0</accession>
<evidence type="ECO:0000313" key="4">
    <source>
        <dbReference type="Proteomes" id="UP000316095"/>
    </source>
</evidence>
<reference evidence="3 4" key="1">
    <citation type="submission" date="2019-02" db="EMBL/GenBank/DDBJ databases">
        <title>Deep-cultivation of Planctomycetes and their phenomic and genomic characterization uncovers novel biology.</title>
        <authorList>
            <person name="Wiegand S."/>
            <person name="Jogler M."/>
            <person name="Boedeker C."/>
            <person name="Pinto D."/>
            <person name="Vollmers J."/>
            <person name="Rivas-Marin E."/>
            <person name="Kohn T."/>
            <person name="Peeters S.H."/>
            <person name="Heuer A."/>
            <person name="Rast P."/>
            <person name="Oberbeckmann S."/>
            <person name="Bunk B."/>
            <person name="Jeske O."/>
            <person name="Meyerdierks A."/>
            <person name="Storesund J.E."/>
            <person name="Kallscheuer N."/>
            <person name="Luecker S."/>
            <person name="Lage O.M."/>
            <person name="Pohl T."/>
            <person name="Merkel B.J."/>
            <person name="Hornburger P."/>
            <person name="Mueller R.-W."/>
            <person name="Bruemmer F."/>
            <person name="Labrenz M."/>
            <person name="Spormann A.M."/>
            <person name="Op Den Camp H."/>
            <person name="Overmann J."/>
            <person name="Amann R."/>
            <person name="Jetten M.S.M."/>
            <person name="Mascher T."/>
            <person name="Medema M.H."/>
            <person name="Devos D.P."/>
            <person name="Kaster A.-K."/>
            <person name="Ovreas L."/>
            <person name="Rohde M."/>
            <person name="Galperin M.Y."/>
            <person name="Jogler C."/>
        </authorList>
    </citation>
    <scope>NUCLEOTIDE SEQUENCE [LARGE SCALE GENOMIC DNA]</scope>
    <source>
        <strain evidence="3 4">Pan54</strain>
    </source>
</reference>
<dbReference type="InterPro" id="IPR011047">
    <property type="entry name" value="Quinoprotein_ADH-like_sf"/>
</dbReference>
<evidence type="ECO:0000256" key="1">
    <source>
        <dbReference type="SAM" id="SignalP"/>
    </source>
</evidence>
<gene>
    <name evidence="3" type="ORF">Pan54_39000</name>
</gene>
<keyword evidence="4" id="KW-1185">Reference proteome</keyword>
<organism evidence="3 4">
    <name type="scientific">Rubinisphaera italica</name>
    <dbReference type="NCBI Taxonomy" id="2527969"/>
    <lineage>
        <taxon>Bacteria</taxon>
        <taxon>Pseudomonadati</taxon>
        <taxon>Planctomycetota</taxon>
        <taxon>Planctomycetia</taxon>
        <taxon>Planctomycetales</taxon>
        <taxon>Planctomycetaceae</taxon>
        <taxon>Rubinisphaera</taxon>
    </lineage>
</organism>
<dbReference type="AlphaFoldDB" id="A0A5C5XKC0"/>
<dbReference type="SUPFAM" id="SSF50998">
    <property type="entry name" value="Quinoprotein alcohol dehydrogenase-like"/>
    <property type="match status" value="1"/>
</dbReference>
<feature type="domain" description="Pyrrolo-quinoline quinone repeat" evidence="2">
    <location>
        <begin position="58"/>
        <end position="208"/>
    </location>
</feature>
<dbReference type="OrthoDB" id="244732at2"/>
<comment type="caution">
    <text evidence="3">The sequence shown here is derived from an EMBL/GenBank/DDBJ whole genome shotgun (WGS) entry which is preliminary data.</text>
</comment>
<dbReference type="InterPro" id="IPR015943">
    <property type="entry name" value="WD40/YVTN_repeat-like_dom_sf"/>
</dbReference>
<dbReference type="Gene3D" id="2.130.10.10">
    <property type="entry name" value="YVTN repeat-like/Quinoprotein amine dehydrogenase"/>
    <property type="match status" value="2"/>
</dbReference>
<feature type="chain" id="PRO_5022886606" evidence="1">
    <location>
        <begin position="25"/>
        <end position="421"/>
    </location>
</feature>
<dbReference type="RefSeq" id="WP_146504926.1">
    <property type="nucleotide sequence ID" value="NZ_SJPG01000001.1"/>
</dbReference>
<evidence type="ECO:0000313" key="3">
    <source>
        <dbReference type="EMBL" id="TWT63148.1"/>
    </source>
</evidence>
<evidence type="ECO:0000259" key="2">
    <source>
        <dbReference type="Pfam" id="PF13360"/>
    </source>
</evidence>
<dbReference type="SMART" id="SM00564">
    <property type="entry name" value="PQQ"/>
    <property type="match status" value="5"/>
</dbReference>
<proteinExistence type="predicted"/>
<feature type="domain" description="Pyrrolo-quinoline quinone repeat" evidence="2">
    <location>
        <begin position="240"/>
        <end position="379"/>
    </location>
</feature>
<dbReference type="Proteomes" id="UP000316095">
    <property type="component" value="Unassembled WGS sequence"/>
</dbReference>
<dbReference type="EMBL" id="SJPG01000001">
    <property type="protein sequence ID" value="TWT63148.1"/>
    <property type="molecule type" value="Genomic_DNA"/>
</dbReference>
<name>A0A5C5XKC0_9PLAN</name>
<protein>
    <submittedName>
        <fullName evidence="3">Outer membrane biogenesis protein BamB</fullName>
    </submittedName>
</protein>
<dbReference type="PANTHER" id="PTHR34512">
    <property type="entry name" value="CELL SURFACE PROTEIN"/>
    <property type="match status" value="1"/>
</dbReference>
<keyword evidence="1" id="KW-0732">Signal</keyword>
<sequence length="421" mass="46232" precursor="true">MKHLTILTVAIFALFLNAISIANAQAQLELHWPRFRGDAGAGLTEQSDWSGQLGDKDRLWKIELQGTGISSPVIAGAQLYVTSADEDQQERFLHCVSVKSGEVLWSKSFSFSKYKKHKNNSFASSSPAVDAERVYLVWQSQEGSSLIAFTHEGESVWEYDLGPYGHGQGAAASPIVHDGVVYVANDQKEPSFLVAIESQTGKELWKIPRLGQRACYATPGVWQGPQGQTEIVFSHCEEGVIGVEPKTGKMLWKLSPFGDFSQRAICSPFTTPEGLIITGSGAQGGERNIVILKRNSDSVEQPIQEVYRVTRGAPHVPTPVVKDGLFYLWGDLGIVTCVEMMTGKKVWQHRVGGNYFSSPICIGENLINIDTDGNVIVLATGATPVEKSRLALNDESRSTIAFAEDRLFVRTQHFLSAFQLK</sequence>
<dbReference type="Pfam" id="PF13360">
    <property type="entry name" value="PQQ_2"/>
    <property type="match status" value="2"/>
</dbReference>
<dbReference type="PANTHER" id="PTHR34512:SF30">
    <property type="entry name" value="OUTER MEMBRANE PROTEIN ASSEMBLY FACTOR BAMB"/>
    <property type="match status" value="1"/>
</dbReference>
<dbReference type="InterPro" id="IPR002372">
    <property type="entry name" value="PQQ_rpt_dom"/>
</dbReference>
<feature type="signal peptide" evidence="1">
    <location>
        <begin position="1"/>
        <end position="24"/>
    </location>
</feature>
<dbReference type="InterPro" id="IPR018391">
    <property type="entry name" value="PQQ_b-propeller_rpt"/>
</dbReference>